<evidence type="ECO:0000313" key="2">
    <source>
        <dbReference type="EMBL" id="MBF0596123.1"/>
    </source>
</evidence>
<dbReference type="EMBL" id="JADGIK010000001">
    <property type="protein sequence ID" value="MBF0596123.1"/>
    <property type="molecule type" value="Genomic_DNA"/>
</dbReference>
<dbReference type="AlphaFoldDB" id="A0A8J7K344"/>
<organism evidence="2 3">
    <name type="scientific">Faecalibacter rhinopitheci</name>
    <dbReference type="NCBI Taxonomy" id="2779678"/>
    <lineage>
        <taxon>Bacteria</taxon>
        <taxon>Pseudomonadati</taxon>
        <taxon>Bacteroidota</taxon>
        <taxon>Flavobacteriia</taxon>
        <taxon>Flavobacteriales</taxon>
        <taxon>Weeksellaceae</taxon>
        <taxon>Faecalibacter</taxon>
    </lineage>
</organism>
<dbReference type="PROSITE" id="PS51257">
    <property type="entry name" value="PROKAR_LIPOPROTEIN"/>
    <property type="match status" value="1"/>
</dbReference>
<name>A0A8J7K344_9FLAO</name>
<sequence length="138" mass="15826">MKKFIFLMGLISITVSMQSCSSNKSTYQQTTEVVTSDFSSGYFEKNIKGNEYEVSYRGLGMSQNKVFDLSMLRAAEITKDKGYKNFVVLSKTADFNQVKNHKIRTNSLKIALYNDVPSKYQSYYNAISEYDRLSKNII</sequence>
<feature type="signal peptide" evidence="1">
    <location>
        <begin position="1"/>
        <end position="21"/>
    </location>
</feature>
<proteinExistence type="predicted"/>
<feature type="chain" id="PRO_5035160218" description="Lipoprotein" evidence="1">
    <location>
        <begin position="22"/>
        <end position="138"/>
    </location>
</feature>
<keyword evidence="1" id="KW-0732">Signal</keyword>
<evidence type="ECO:0000313" key="3">
    <source>
        <dbReference type="Proteomes" id="UP000608754"/>
    </source>
</evidence>
<dbReference type="RefSeq" id="WP_194181652.1">
    <property type="nucleotide sequence ID" value="NZ_JADGIK010000001.1"/>
</dbReference>
<comment type="caution">
    <text evidence="2">The sequence shown here is derived from an EMBL/GenBank/DDBJ whole genome shotgun (WGS) entry which is preliminary data.</text>
</comment>
<keyword evidence="3" id="KW-1185">Reference proteome</keyword>
<accession>A0A8J7K344</accession>
<evidence type="ECO:0000256" key="1">
    <source>
        <dbReference type="SAM" id="SignalP"/>
    </source>
</evidence>
<dbReference type="Proteomes" id="UP000608754">
    <property type="component" value="Unassembled WGS sequence"/>
</dbReference>
<reference evidence="2" key="1">
    <citation type="submission" date="2020-10" db="EMBL/GenBank/DDBJ databases">
        <authorList>
            <person name="Lu T."/>
            <person name="Wang Q."/>
            <person name="Han X."/>
        </authorList>
    </citation>
    <scope>NUCLEOTIDE SEQUENCE</scope>
    <source>
        <strain evidence="2">WQ 117</strain>
    </source>
</reference>
<evidence type="ECO:0008006" key="4">
    <source>
        <dbReference type="Google" id="ProtNLM"/>
    </source>
</evidence>
<gene>
    <name evidence="2" type="ORF">IM532_01355</name>
</gene>
<dbReference type="NCBIfam" id="NF047637">
    <property type="entry name" value="lipo_CC0125"/>
    <property type="match status" value="1"/>
</dbReference>
<protein>
    <recommendedName>
        <fullName evidence="4">Lipoprotein</fullName>
    </recommendedName>
</protein>